<accession>A0A6L5C3G1</accession>
<evidence type="ECO:0000259" key="6">
    <source>
        <dbReference type="PROSITE" id="PS50931"/>
    </source>
</evidence>
<evidence type="ECO:0000256" key="4">
    <source>
        <dbReference type="ARBA" id="ARBA00023159"/>
    </source>
</evidence>
<feature type="domain" description="HTH lysR-type" evidence="6">
    <location>
        <begin position="52"/>
        <end position="109"/>
    </location>
</feature>
<keyword evidence="5" id="KW-0804">Transcription</keyword>
<dbReference type="CDD" id="cd08433">
    <property type="entry name" value="PBP2_Nac"/>
    <property type="match status" value="1"/>
</dbReference>
<keyword evidence="3" id="KW-0238">DNA-binding</keyword>
<evidence type="ECO:0000313" key="7">
    <source>
        <dbReference type="EMBL" id="KAF2394084.1"/>
    </source>
</evidence>
<keyword evidence="4" id="KW-0010">Activator</keyword>
<dbReference type="AlphaFoldDB" id="A0A6L5C3G1"/>
<comment type="similarity">
    <text evidence="1">Belongs to the LysR transcriptional regulatory family.</text>
</comment>
<sequence length="352" mass="38378">MPAKSAARFFRYHASSFFAGKPRSYGFRDWLAWLLLKPVGCLPFSSKSIATVNLRRLKYFVKLVDIGSMTQAADVLHVAQPALSQQLATLEAELQQQLLIRTKRGVTPTEAGKVLYGHAQIILRQCEQAQSDINATGHALSGQVSVGLAPGTAASTLSLPLLRRVRERHPGILLYLNENFGTTLSELIMNGRMDMAVLYGGREVHGLSFVSLLREHLYLVSADPAVSALDEIPLAELADMDMLLPRPYNVMRRLVDEAFQRIGMSARVVAEIESSITLTAAVAEHFGSTILPESSARVMVAATSMHMCRIVEPEVEAPLALCLSGHLPLSVPAQAVKAILLELVAEMRGSLI</sequence>
<dbReference type="GO" id="GO:2000142">
    <property type="term" value="P:regulation of DNA-templated transcription initiation"/>
    <property type="evidence" value="ECO:0007669"/>
    <property type="project" value="TreeGrafter"/>
</dbReference>
<dbReference type="Gene3D" id="3.40.190.290">
    <property type="match status" value="1"/>
</dbReference>
<evidence type="ECO:0000313" key="8">
    <source>
        <dbReference type="Proteomes" id="UP000475265"/>
    </source>
</evidence>
<dbReference type="Pfam" id="PF03466">
    <property type="entry name" value="LysR_substrate"/>
    <property type="match status" value="1"/>
</dbReference>
<comment type="caution">
    <text evidence="7">The sequence shown here is derived from an EMBL/GenBank/DDBJ whole genome shotgun (WGS) entry which is preliminary data.</text>
</comment>
<reference evidence="7 8" key="1">
    <citation type="submission" date="2019-12" db="EMBL/GenBank/DDBJ databases">
        <title>Endophytic bacteria associated with Panax ginseng seedlings.</title>
        <authorList>
            <person name="Park J.M."/>
            <person name="Shin R."/>
            <person name="Jo S.H."/>
        </authorList>
    </citation>
    <scope>NUCLEOTIDE SEQUENCE [LARGE SCALE GENOMIC DNA]</scope>
    <source>
        <strain evidence="7 8">PgKB32</strain>
    </source>
</reference>
<dbReference type="Gene3D" id="1.10.10.10">
    <property type="entry name" value="Winged helix-like DNA-binding domain superfamily/Winged helix DNA-binding domain"/>
    <property type="match status" value="1"/>
</dbReference>
<organism evidence="7 8">
    <name type="scientific">Pseudomonas frederiksbergensis</name>
    <dbReference type="NCBI Taxonomy" id="104087"/>
    <lineage>
        <taxon>Bacteria</taxon>
        <taxon>Pseudomonadati</taxon>
        <taxon>Pseudomonadota</taxon>
        <taxon>Gammaproteobacteria</taxon>
        <taxon>Pseudomonadales</taxon>
        <taxon>Pseudomonadaceae</taxon>
        <taxon>Pseudomonas</taxon>
    </lineage>
</organism>
<dbReference type="InterPro" id="IPR036390">
    <property type="entry name" value="WH_DNA-bd_sf"/>
</dbReference>
<dbReference type="SUPFAM" id="SSF46785">
    <property type="entry name" value="Winged helix' DNA-binding domain"/>
    <property type="match status" value="1"/>
</dbReference>
<dbReference type="NCBIfam" id="NF008410">
    <property type="entry name" value="PRK11233.1"/>
    <property type="match status" value="1"/>
</dbReference>
<dbReference type="PRINTS" id="PR00039">
    <property type="entry name" value="HTHLYSR"/>
</dbReference>
<evidence type="ECO:0000256" key="2">
    <source>
        <dbReference type="ARBA" id="ARBA00023015"/>
    </source>
</evidence>
<gene>
    <name evidence="7" type="ORF">FX983_02064</name>
</gene>
<name>A0A6L5C3G1_9PSED</name>
<proteinExistence type="inferred from homology"/>
<dbReference type="Proteomes" id="UP000475265">
    <property type="component" value="Unassembled WGS sequence"/>
</dbReference>
<dbReference type="PROSITE" id="PS50931">
    <property type="entry name" value="HTH_LYSR"/>
    <property type="match status" value="1"/>
</dbReference>
<dbReference type="Pfam" id="PF00126">
    <property type="entry name" value="HTH_1"/>
    <property type="match status" value="1"/>
</dbReference>
<dbReference type="PANTHER" id="PTHR30293:SF0">
    <property type="entry name" value="NITROGEN ASSIMILATION REGULATORY PROTEIN NAC"/>
    <property type="match status" value="1"/>
</dbReference>
<dbReference type="GO" id="GO:0003677">
    <property type="term" value="F:DNA binding"/>
    <property type="evidence" value="ECO:0007669"/>
    <property type="project" value="UniProtKB-KW"/>
</dbReference>
<dbReference type="InterPro" id="IPR005119">
    <property type="entry name" value="LysR_subst-bd"/>
</dbReference>
<evidence type="ECO:0000256" key="5">
    <source>
        <dbReference type="ARBA" id="ARBA00023163"/>
    </source>
</evidence>
<protein>
    <submittedName>
        <fullName evidence="7">HTH-type transcriptional regulator CynR</fullName>
    </submittedName>
</protein>
<dbReference type="SUPFAM" id="SSF53850">
    <property type="entry name" value="Periplasmic binding protein-like II"/>
    <property type="match status" value="1"/>
</dbReference>
<evidence type="ECO:0000256" key="1">
    <source>
        <dbReference type="ARBA" id="ARBA00009437"/>
    </source>
</evidence>
<dbReference type="FunFam" id="1.10.10.10:FF:000001">
    <property type="entry name" value="LysR family transcriptional regulator"/>
    <property type="match status" value="1"/>
</dbReference>
<dbReference type="InterPro" id="IPR036388">
    <property type="entry name" value="WH-like_DNA-bd_sf"/>
</dbReference>
<dbReference type="EMBL" id="JAAAXX010000001">
    <property type="protein sequence ID" value="KAF2394084.1"/>
    <property type="molecule type" value="Genomic_DNA"/>
</dbReference>
<evidence type="ECO:0000256" key="3">
    <source>
        <dbReference type="ARBA" id="ARBA00023125"/>
    </source>
</evidence>
<keyword evidence="2" id="KW-0805">Transcription regulation</keyword>
<dbReference type="PANTHER" id="PTHR30293">
    <property type="entry name" value="TRANSCRIPTIONAL REGULATORY PROTEIN NAC-RELATED"/>
    <property type="match status" value="1"/>
</dbReference>
<dbReference type="InterPro" id="IPR000847">
    <property type="entry name" value="LysR_HTH_N"/>
</dbReference>
<dbReference type="GO" id="GO:0003700">
    <property type="term" value="F:DNA-binding transcription factor activity"/>
    <property type="evidence" value="ECO:0007669"/>
    <property type="project" value="InterPro"/>
</dbReference>